<dbReference type="InterPro" id="IPR050131">
    <property type="entry name" value="Peptidase_S8_subtilisin-like"/>
</dbReference>
<evidence type="ECO:0000259" key="13">
    <source>
        <dbReference type="Pfam" id="PF12583"/>
    </source>
</evidence>
<dbReference type="InterPro" id="IPR015500">
    <property type="entry name" value="Peptidase_S8_subtilisin-rel"/>
</dbReference>
<dbReference type="GO" id="GO:0006508">
    <property type="term" value="P:proteolysis"/>
    <property type="evidence" value="ECO:0007669"/>
    <property type="project" value="UniProtKB-KW"/>
</dbReference>
<dbReference type="SUPFAM" id="SSF52743">
    <property type="entry name" value="Subtilisin-like"/>
    <property type="match status" value="1"/>
</dbReference>
<evidence type="ECO:0000256" key="2">
    <source>
        <dbReference type="ARBA" id="ARBA00011073"/>
    </source>
</evidence>
<evidence type="ECO:0000256" key="1">
    <source>
        <dbReference type="ARBA" id="ARBA00001910"/>
    </source>
</evidence>
<evidence type="ECO:0000259" key="12">
    <source>
        <dbReference type="Pfam" id="PF12580"/>
    </source>
</evidence>
<evidence type="ECO:0000259" key="15">
    <source>
        <dbReference type="Pfam" id="PF21316"/>
    </source>
</evidence>
<feature type="domain" description="Peptidase S8/S53" evidence="11">
    <location>
        <begin position="40"/>
        <end position="506"/>
    </location>
</feature>
<feature type="domain" description="Tripeptidyl peptidase II second Ig-like" evidence="12">
    <location>
        <begin position="790"/>
        <end position="975"/>
    </location>
</feature>
<dbReference type="WBParaSite" id="TCNE_0001050001-mRNA-1">
    <property type="protein sequence ID" value="TCNE_0001050001-mRNA-1"/>
    <property type="gene ID" value="TCNE_0001050001"/>
</dbReference>
<dbReference type="Gene3D" id="2.60.40.3170">
    <property type="match status" value="1"/>
</dbReference>
<feature type="active site" description="Charge relay system" evidence="10">
    <location>
        <position position="270"/>
    </location>
</feature>
<keyword evidence="6 10" id="KW-0645">Protease</keyword>
<gene>
    <name evidence="16" type="ORF">TCNE_LOCUS10500</name>
</gene>
<dbReference type="InterPro" id="IPR022229">
    <property type="entry name" value="TPPII_Ig-like-2"/>
</dbReference>
<organism evidence="17 18">
    <name type="scientific">Toxocara canis</name>
    <name type="common">Canine roundworm</name>
    <dbReference type="NCBI Taxonomy" id="6265"/>
    <lineage>
        <taxon>Eukaryota</taxon>
        <taxon>Metazoa</taxon>
        <taxon>Ecdysozoa</taxon>
        <taxon>Nematoda</taxon>
        <taxon>Chromadorea</taxon>
        <taxon>Rhabditida</taxon>
        <taxon>Spirurina</taxon>
        <taxon>Ascaridomorpha</taxon>
        <taxon>Ascaridoidea</taxon>
        <taxon>Toxocaridae</taxon>
        <taxon>Toxocara</taxon>
    </lineage>
</organism>
<evidence type="ECO:0000256" key="9">
    <source>
        <dbReference type="ARBA" id="ARBA00032232"/>
    </source>
</evidence>
<dbReference type="CDD" id="cd04857">
    <property type="entry name" value="Peptidases_S8_Tripeptidyl_Aminopeptidase_II"/>
    <property type="match status" value="1"/>
</dbReference>
<dbReference type="GO" id="GO:0004252">
    <property type="term" value="F:serine-type endopeptidase activity"/>
    <property type="evidence" value="ECO:0007669"/>
    <property type="project" value="UniProtKB-UniRule"/>
</dbReference>
<dbReference type="InterPro" id="IPR046939">
    <property type="entry name" value="TPPII_C_sf"/>
</dbReference>
<dbReference type="Pfam" id="PF00082">
    <property type="entry name" value="Peptidase_S8"/>
    <property type="match status" value="1"/>
</dbReference>
<dbReference type="Pfam" id="PF21316">
    <property type="entry name" value="TPPII_GBD"/>
    <property type="match status" value="1"/>
</dbReference>
<dbReference type="InterPro" id="IPR046940">
    <property type="entry name" value="TPPII_Ig-like_sf"/>
</dbReference>
<dbReference type="Gene3D" id="3.40.50.200">
    <property type="entry name" value="Peptidase S8/S53 domain"/>
    <property type="match status" value="2"/>
</dbReference>
<dbReference type="FunFam" id="3.40.50.200:FF:000003">
    <property type="entry name" value="Tripeptidyl peptidase 2"/>
    <property type="match status" value="1"/>
</dbReference>
<keyword evidence="5" id="KW-0031">Aminopeptidase</keyword>
<reference evidence="18" key="1">
    <citation type="submission" date="2016-06" db="UniProtKB">
        <authorList>
            <consortium name="WormBaseParasite"/>
        </authorList>
    </citation>
    <scope>IDENTIFICATION</scope>
</reference>
<evidence type="ECO:0000256" key="8">
    <source>
        <dbReference type="ARBA" id="ARBA00022825"/>
    </source>
</evidence>
<evidence type="ECO:0000256" key="6">
    <source>
        <dbReference type="ARBA" id="ARBA00022670"/>
    </source>
</evidence>
<evidence type="ECO:0000313" key="16">
    <source>
        <dbReference type="EMBL" id="VDM41821.1"/>
    </source>
</evidence>
<keyword evidence="17" id="KW-1185">Reference proteome</keyword>
<evidence type="ECO:0000313" key="18">
    <source>
        <dbReference type="WBParaSite" id="TCNE_0001050001-mRNA-1"/>
    </source>
</evidence>
<feature type="domain" description="Tripeptidyl peptidase II C-terminal" evidence="13">
    <location>
        <begin position="1026"/>
        <end position="1082"/>
    </location>
</feature>
<dbReference type="PROSITE" id="PS51892">
    <property type="entry name" value="SUBTILASE"/>
    <property type="match status" value="1"/>
</dbReference>
<dbReference type="GO" id="GO:0004177">
    <property type="term" value="F:aminopeptidase activity"/>
    <property type="evidence" value="ECO:0007669"/>
    <property type="project" value="UniProtKB-KW"/>
</dbReference>
<reference evidence="16 17" key="2">
    <citation type="submission" date="2018-11" db="EMBL/GenBank/DDBJ databases">
        <authorList>
            <consortium name="Pathogen Informatics"/>
        </authorList>
    </citation>
    <scope>NUCLEOTIDE SEQUENCE [LARGE SCALE GENOMIC DNA]</scope>
</reference>
<dbReference type="GO" id="GO:0008240">
    <property type="term" value="F:tripeptidyl-peptidase activity"/>
    <property type="evidence" value="ECO:0007669"/>
    <property type="project" value="UniProtKB-EC"/>
</dbReference>
<dbReference type="PANTHER" id="PTHR43806">
    <property type="entry name" value="PEPTIDASE S8"/>
    <property type="match status" value="1"/>
</dbReference>
<evidence type="ECO:0000259" key="14">
    <source>
        <dbReference type="Pfam" id="PF21223"/>
    </source>
</evidence>
<dbReference type="Gene3D" id="1.25.40.710">
    <property type="match status" value="1"/>
</dbReference>
<dbReference type="PROSITE" id="PS00138">
    <property type="entry name" value="SUBTILASE_SER"/>
    <property type="match status" value="1"/>
</dbReference>
<keyword evidence="7 10" id="KW-0378">Hydrolase</keyword>
<evidence type="ECO:0000259" key="11">
    <source>
        <dbReference type="Pfam" id="PF00082"/>
    </source>
</evidence>
<dbReference type="PANTHER" id="PTHR43806:SF14">
    <property type="entry name" value="TRIPEPTIDYL-PEPTIDASE 2"/>
    <property type="match status" value="1"/>
</dbReference>
<dbReference type="InterPro" id="IPR034051">
    <property type="entry name" value="TPP_II_domain"/>
</dbReference>
<dbReference type="PRINTS" id="PR00723">
    <property type="entry name" value="SUBTILISIN"/>
</dbReference>
<dbReference type="Proteomes" id="UP000050794">
    <property type="component" value="Unassembled WGS sequence"/>
</dbReference>
<evidence type="ECO:0000256" key="10">
    <source>
        <dbReference type="PROSITE-ProRule" id="PRU01240"/>
    </source>
</evidence>
<proteinExistence type="inferred from homology"/>
<dbReference type="Pfam" id="PF12583">
    <property type="entry name" value="TPPII_C"/>
    <property type="match status" value="1"/>
</dbReference>
<dbReference type="Pfam" id="PF21223">
    <property type="entry name" value="TPPII_Ig-like-1"/>
    <property type="match status" value="1"/>
</dbReference>
<feature type="domain" description="Tripeptidyl-peptidase II galactose-binding" evidence="15">
    <location>
        <begin position="664"/>
        <end position="752"/>
    </location>
</feature>
<evidence type="ECO:0000256" key="7">
    <source>
        <dbReference type="ARBA" id="ARBA00022801"/>
    </source>
</evidence>
<keyword evidence="8 10" id="KW-0720">Serine protease</keyword>
<sequence>MPRDTQRTPINKNDFPIAHLMPKKETQQEQFVSKYQMYDGRGIIIAILDTGVDPALPGMQVTSDGKRKLLDVVDCTGAGDVDTSTIRTVENGYIVGLTGRKLKIPESWTNPSGKFHVGMKPIYELYPKNLLERIKVEKKEQLFDSGHKLATADARRLLDAHEDAVGGTSEKVADKEERENLACQVELLKQAEKMDDCGPVADCIVFNDGQKFRACIDTSYRGRLNLAPVLSSFRESGEHASLSDKDMLTFCVTIHDNGNLLEICVPSGSHGSHVANIAAAYFPDEPEKSGLAPGAQIVSLCIGDSRLASMETGTALTRAMHRCAELSVDVVNYSYGEGTDFPNTGRIISALDRMVRKHDIVFLSSAGNNGPALSTGGSPGSTSSSAIGVGAYLSSEMMETMYSMREKIPATLYPWSSRGPTADGALGVSICAPGAAITGVPKFTLKGSQLMNGTSMSAPNATGTVACLLSALKANGIAWSPFMVRLALENTAKFPPEQSHFAVGHGLVQIESAFEYMQKNSEQITHLLTHFDVSVSESKNRGIYLREYHQTRSASDFSISVEPAFKPESDNEEKIAFERHLVLTCDASYVSYPKQMELMHQQRQFTVRIDPTGLEPSVANFTQILAFDSQNPSLGPLFRVPVTVIVPMTVDESNQFTISRKLRCKPAVPERLFVHVPDDADWAALKVISLDDKHQTKYVIHCVQLMPNVAYRATEYYKTVTLEPNSEVQNAIKLHGGRTLELCVTKWWANLGEAVVRVELTFHGTVPIPTTLNIMSSESSFRFEVRNGRIRHEEILPGITFRYLCQPVRPSESKVQPLGPRDLFDNGSQTFRLLLTYPFSIPKATEAFMELPGITNYLYENSFDDVHIMLFTSTKQFIGSSSSFPKRYPFKLEKGEYRARAQIRHEDESLLEKYRDTTLIVRTKLSSPINLDCFANLESAVRGDGKKLIGRGMKPGEILTVFVGQPPEDKIPKNVTAGCYLQGMLTIPKLEIARSVVQYRVTYTFNDWGRRQTKGLSCVTLAKKRDETAANTLQEMNESLRDAQIVWLTRLKNCSEADDLFDKLLAQYPNHLPLMQAQLKRLCDLKNSFRQREQVMAVVERVLDVTKPDDVLRYLGTKQESNENDISLKADMDGRRSAIVDALLAKANVLADAHLAISTQQVPKSFRSGLKLALAAKEDKPQTEISKKPSLGDFQVVDDLKAKEKEDPVIGELLSLTDADSLDASAASPTTALEVSDSEQLVSNTPKVTLKDLDCAYYEVMKWLESGDVKALILSAKHAVAHAHYGRALKYLRKAAEEKPYVNCMAMDTAIIELVEQLGWVHMAAILRNAFILKYRSQFRPF</sequence>
<dbReference type="GO" id="GO:0005829">
    <property type="term" value="C:cytosol"/>
    <property type="evidence" value="ECO:0007669"/>
    <property type="project" value="TreeGrafter"/>
</dbReference>
<evidence type="ECO:0000313" key="17">
    <source>
        <dbReference type="Proteomes" id="UP000050794"/>
    </source>
</evidence>
<protein>
    <recommendedName>
        <fullName evidence="4">Tripeptidyl-peptidase 2</fullName>
        <ecNumber evidence="3">3.4.14.10</ecNumber>
    </recommendedName>
    <alternativeName>
        <fullName evidence="9">Tripeptidyl aminopeptidase</fullName>
    </alternativeName>
</protein>
<dbReference type="InterPro" id="IPR000209">
    <property type="entry name" value="Peptidase_S8/S53_dom"/>
</dbReference>
<comment type="catalytic activity">
    <reaction evidence="1">
        <text>Release of an N-terminal tripeptide from a polypeptide.</text>
        <dbReference type="EC" id="3.4.14.10"/>
    </reaction>
</comment>
<dbReference type="EC" id="3.4.14.10" evidence="3"/>
<evidence type="ECO:0000256" key="3">
    <source>
        <dbReference type="ARBA" id="ARBA00012462"/>
    </source>
</evidence>
<dbReference type="InterPro" id="IPR048384">
    <property type="entry name" value="TPPII_GBD"/>
</dbReference>
<comment type="similarity">
    <text evidence="2 10">Belongs to the peptidase S8 family.</text>
</comment>
<dbReference type="EMBL" id="UYWY01020519">
    <property type="protein sequence ID" value="VDM41821.1"/>
    <property type="molecule type" value="Genomic_DNA"/>
</dbReference>
<evidence type="ECO:0000256" key="5">
    <source>
        <dbReference type="ARBA" id="ARBA00022438"/>
    </source>
</evidence>
<feature type="active site" description="Charge relay system" evidence="10">
    <location>
        <position position="49"/>
    </location>
</feature>
<dbReference type="Gene3D" id="6.10.250.3080">
    <property type="match status" value="1"/>
</dbReference>
<evidence type="ECO:0000256" key="4">
    <source>
        <dbReference type="ARBA" id="ARBA00020244"/>
    </source>
</evidence>
<dbReference type="Pfam" id="PF12580">
    <property type="entry name" value="TPPII"/>
    <property type="match status" value="1"/>
</dbReference>
<dbReference type="InterPro" id="IPR023828">
    <property type="entry name" value="Peptidase_S8_Ser-AS"/>
</dbReference>
<accession>A0A183UPT0</accession>
<name>A0A183UPT0_TOXCA</name>
<feature type="domain" description="Tripeptidyl-peptidase II first Ig-like" evidence="14">
    <location>
        <begin position="530"/>
        <end position="645"/>
    </location>
</feature>
<dbReference type="InterPro" id="IPR048383">
    <property type="entry name" value="TPPII_Ig-like-1"/>
</dbReference>
<feature type="active site" description="Charge relay system" evidence="10">
    <location>
        <position position="455"/>
    </location>
</feature>
<dbReference type="InterPro" id="IPR022232">
    <property type="entry name" value="TPPII_C_art"/>
</dbReference>
<dbReference type="InterPro" id="IPR036852">
    <property type="entry name" value="Peptidase_S8/S53_dom_sf"/>
</dbReference>